<evidence type="ECO:0000313" key="3">
    <source>
        <dbReference type="Ensembl" id="ENSACDP00005011610.1"/>
    </source>
</evidence>
<reference evidence="3" key="2">
    <citation type="submission" date="2025-09" db="UniProtKB">
        <authorList>
            <consortium name="Ensembl"/>
        </authorList>
    </citation>
    <scope>IDENTIFICATION</scope>
</reference>
<keyword evidence="4" id="KW-1185">Reference proteome</keyword>
<sequence>MAVPFAPSRRRRPAPVLLLWALLGAALAVDRSNFKTCEQSAFCRWVPPPQEPRFPVLGGPRSSCAPPTHPRRRQRSLQPGRSPYRALLESLQLGPGAATLQLVNEDTKVRAGLRGG</sequence>
<reference evidence="3" key="1">
    <citation type="submission" date="2025-08" db="UniProtKB">
        <authorList>
            <consortium name="Ensembl"/>
        </authorList>
    </citation>
    <scope>IDENTIFICATION</scope>
</reference>
<evidence type="ECO:0000256" key="1">
    <source>
        <dbReference type="SAM" id="MobiDB-lite"/>
    </source>
</evidence>
<proteinExistence type="predicted"/>
<feature type="chain" id="PRO_5034768402" evidence="2">
    <location>
        <begin position="29"/>
        <end position="116"/>
    </location>
</feature>
<evidence type="ECO:0000313" key="4">
    <source>
        <dbReference type="Proteomes" id="UP000694521"/>
    </source>
</evidence>
<organism evidence="3 4">
    <name type="scientific">Anser cygnoides</name>
    <name type="common">Swan goose</name>
    <dbReference type="NCBI Taxonomy" id="8845"/>
    <lineage>
        <taxon>Eukaryota</taxon>
        <taxon>Metazoa</taxon>
        <taxon>Chordata</taxon>
        <taxon>Craniata</taxon>
        <taxon>Vertebrata</taxon>
        <taxon>Euteleostomi</taxon>
        <taxon>Archelosauria</taxon>
        <taxon>Archosauria</taxon>
        <taxon>Dinosauria</taxon>
        <taxon>Saurischia</taxon>
        <taxon>Theropoda</taxon>
        <taxon>Coelurosauria</taxon>
        <taxon>Aves</taxon>
        <taxon>Neognathae</taxon>
        <taxon>Galloanserae</taxon>
        <taxon>Anseriformes</taxon>
        <taxon>Anatidae</taxon>
        <taxon>Anserinae</taxon>
        <taxon>Anser</taxon>
    </lineage>
</organism>
<evidence type="ECO:0000256" key="2">
    <source>
        <dbReference type="SAM" id="SignalP"/>
    </source>
</evidence>
<dbReference type="Proteomes" id="UP000694521">
    <property type="component" value="Unplaced"/>
</dbReference>
<keyword evidence="2" id="KW-0732">Signal</keyword>
<feature type="region of interest" description="Disordered" evidence="1">
    <location>
        <begin position="48"/>
        <end position="81"/>
    </location>
</feature>
<dbReference type="AlphaFoldDB" id="A0A8B9IJ81"/>
<feature type="signal peptide" evidence="2">
    <location>
        <begin position="1"/>
        <end position="28"/>
    </location>
</feature>
<dbReference type="Ensembl" id="ENSACDT00005013980.1">
    <property type="protein sequence ID" value="ENSACDP00005011610.1"/>
    <property type="gene ID" value="ENSACDG00005008527.1"/>
</dbReference>
<name>A0A8B9IJ81_ANSCY</name>
<protein>
    <submittedName>
        <fullName evidence="3">Uncharacterized protein</fullName>
    </submittedName>
</protein>
<accession>A0A8B9IJ81</accession>